<evidence type="ECO:0000313" key="5">
    <source>
        <dbReference type="Proteomes" id="UP001302367"/>
    </source>
</evidence>
<name>A0A2G5HGV9_CERBT</name>
<dbReference type="Proteomes" id="UP001302367">
    <property type="component" value="Chromosome 7"/>
</dbReference>
<evidence type="ECO:0000313" key="2">
    <source>
        <dbReference type="EMBL" id="PIA91725.1"/>
    </source>
</evidence>
<feature type="compositionally biased region" description="Basic and acidic residues" evidence="1">
    <location>
        <begin position="163"/>
        <end position="178"/>
    </location>
</feature>
<evidence type="ECO:0000256" key="1">
    <source>
        <dbReference type="SAM" id="MobiDB-lite"/>
    </source>
</evidence>
<dbReference type="Gene3D" id="2.20.70.10">
    <property type="match status" value="1"/>
</dbReference>
<keyword evidence="5" id="KW-1185">Reference proteome</keyword>
<evidence type="ECO:0008006" key="6">
    <source>
        <dbReference type="Google" id="ProtNLM"/>
    </source>
</evidence>
<feature type="region of interest" description="Disordered" evidence="1">
    <location>
        <begin position="1"/>
        <end position="207"/>
    </location>
</feature>
<feature type="compositionally biased region" description="Polar residues" evidence="1">
    <location>
        <begin position="144"/>
        <end position="158"/>
    </location>
</feature>
<organism evidence="2 4">
    <name type="scientific">Cercospora beticola</name>
    <name type="common">Sugarbeet leaf spot fungus</name>
    <dbReference type="NCBI Taxonomy" id="122368"/>
    <lineage>
        <taxon>Eukaryota</taxon>
        <taxon>Fungi</taxon>
        <taxon>Dikarya</taxon>
        <taxon>Ascomycota</taxon>
        <taxon>Pezizomycotina</taxon>
        <taxon>Dothideomycetes</taxon>
        <taxon>Dothideomycetidae</taxon>
        <taxon>Mycosphaerellales</taxon>
        <taxon>Mycosphaerellaceae</taxon>
        <taxon>Cercospora</taxon>
    </lineage>
</organism>
<gene>
    <name evidence="2" type="ORF">CB0940_09581</name>
    <name evidence="3" type="ORF">RHO25_010745</name>
</gene>
<reference evidence="3 5" key="2">
    <citation type="submission" date="2023-09" db="EMBL/GenBank/DDBJ databases">
        <title>Complete-Gapless Cercospora beticola genome.</title>
        <authorList>
            <person name="Wyatt N.A."/>
            <person name="Spanner R.E."/>
            <person name="Bolton M.D."/>
        </authorList>
    </citation>
    <scope>NUCLEOTIDE SEQUENCE [LARGE SCALE GENOMIC DNA]</scope>
    <source>
        <strain evidence="3">Cb09-40</strain>
    </source>
</reference>
<sequence length="324" mass="35827">MADAPPPSYEQATGSSSASSRPAASSNTTHDDHLKVPGASGKDGMSAAYRRSMEDEGRPLPKGWVRSYDPQNQHQFFVDTTKEPPRSIWHHPHDDDEYLNSLSGEEREQAEQESLSYKRSHPPTKEDYIHAPSDDEDDYLPQHYQKQTGNHTSSSASNAELPPRPDGKDGGKGKEKVSFGRKLKDKVTGMSHEEREAARRQREEEERQAYEMHVKVRAAMQRAAETGQPQLIGRDREGRDIYMEPPRPPYAGGHGMGGGYGYNPYQPYNSQGIYTTPNARYIRPAVPYGRPYGGYGYGRPYGGGMAMPLAGGLLGGALLGGLLF</sequence>
<dbReference type="EMBL" id="LKMD01000106">
    <property type="protein sequence ID" value="PIA91725.1"/>
    <property type="molecule type" value="Genomic_DNA"/>
</dbReference>
<proteinExistence type="predicted"/>
<dbReference type="Proteomes" id="UP000230605">
    <property type="component" value="Chromosome 7"/>
</dbReference>
<dbReference type="EMBL" id="CP134190">
    <property type="protein sequence ID" value="WPB06088.1"/>
    <property type="molecule type" value="Genomic_DNA"/>
</dbReference>
<feature type="compositionally biased region" description="Basic and acidic residues" evidence="1">
    <location>
        <begin position="123"/>
        <end position="133"/>
    </location>
</feature>
<feature type="compositionally biased region" description="Basic and acidic residues" evidence="1">
    <location>
        <begin position="185"/>
        <end position="207"/>
    </location>
</feature>
<evidence type="ECO:0000313" key="3">
    <source>
        <dbReference type="EMBL" id="WPB06088.1"/>
    </source>
</evidence>
<dbReference type="AlphaFoldDB" id="A0A2G5HGV9"/>
<dbReference type="OrthoDB" id="2367685at2759"/>
<protein>
    <recommendedName>
        <fullName evidence="6">WW domain-containing protein</fullName>
    </recommendedName>
</protein>
<reference evidence="2 4" key="1">
    <citation type="submission" date="2015-10" db="EMBL/GenBank/DDBJ databases">
        <title>The cercosporin biosynthetic gene cluster was horizontally transferred to several fungal lineages and shown to be expanded in Cercospora beticola based on microsynteny with recipient genomes.</title>
        <authorList>
            <person name="De Jonge R."/>
            <person name="Ebert M.K."/>
            <person name="Suttle J.C."/>
            <person name="Jurick Ii W.M."/>
            <person name="Secor G.A."/>
            <person name="Thomma B.P."/>
            <person name="Van De Peer Y."/>
            <person name="Bolton M.D."/>
        </authorList>
    </citation>
    <scope>NUCLEOTIDE SEQUENCE [LARGE SCALE GENOMIC DNA]</scope>
    <source>
        <strain evidence="2 4">09-40</strain>
    </source>
</reference>
<feature type="compositionally biased region" description="Low complexity" evidence="1">
    <location>
        <begin position="15"/>
        <end position="26"/>
    </location>
</feature>
<evidence type="ECO:0000313" key="4">
    <source>
        <dbReference type="Proteomes" id="UP000230605"/>
    </source>
</evidence>
<accession>A0A2G5HGV9</accession>